<evidence type="ECO:0000313" key="7">
    <source>
        <dbReference type="EMBL" id="CAF4343215.1"/>
    </source>
</evidence>
<reference evidence="8" key="1">
    <citation type="submission" date="2021-02" db="EMBL/GenBank/DDBJ databases">
        <authorList>
            <person name="Nowell W R."/>
        </authorList>
    </citation>
    <scope>NUCLEOTIDE SEQUENCE</scope>
</reference>
<comment type="similarity">
    <text evidence="1">Belongs to the CCDC39 family.</text>
</comment>
<feature type="non-terminal residue" evidence="8">
    <location>
        <position position="67"/>
    </location>
</feature>
<dbReference type="Proteomes" id="UP000681967">
    <property type="component" value="Unassembled WGS sequence"/>
</dbReference>
<dbReference type="EMBL" id="CAJOBJ010073623">
    <property type="protein sequence ID" value="CAF4470952.1"/>
    <property type="molecule type" value="Genomic_DNA"/>
</dbReference>
<gene>
    <name evidence="6" type="ORF">BYL167_LOCUS29144</name>
    <name evidence="7" type="ORF">BYL167_LOCUS29183</name>
    <name evidence="8" type="ORF">GIL414_LOCUS33339</name>
    <name evidence="9" type="ORF">GIL414_LOCUS33344</name>
</gene>
<sequence length="67" mass="7899">MRIELKRLRGLLNSKADTIMTLETRRLQLQTAIKERRSEISIHQSTLRQQLRDEEGKTNEISAQLHD</sequence>
<proteinExistence type="inferred from homology"/>
<dbReference type="PANTHER" id="PTHR18962:SF0">
    <property type="entry name" value="COILED-COIL DOMAIN-CONTAINING PROTEIN 39"/>
    <property type="match status" value="1"/>
</dbReference>
<dbReference type="EMBL" id="CAJOBJ010073640">
    <property type="protein sequence ID" value="CAF4471044.1"/>
    <property type="molecule type" value="Genomic_DNA"/>
</dbReference>
<protein>
    <recommendedName>
        <fullName evidence="2">Coiled-coil domain-containing protein 39</fullName>
    </recommendedName>
</protein>
<dbReference type="GO" id="GO:0036159">
    <property type="term" value="P:inner dynein arm assembly"/>
    <property type="evidence" value="ECO:0007669"/>
    <property type="project" value="InterPro"/>
</dbReference>
<dbReference type="EMBL" id="CAJOBH010043540">
    <property type="protein sequence ID" value="CAF4342206.1"/>
    <property type="molecule type" value="Genomic_DNA"/>
</dbReference>
<evidence type="ECO:0000313" key="8">
    <source>
        <dbReference type="EMBL" id="CAF4470952.1"/>
    </source>
</evidence>
<dbReference type="GO" id="GO:0005930">
    <property type="term" value="C:axoneme"/>
    <property type="evidence" value="ECO:0007669"/>
    <property type="project" value="InterPro"/>
</dbReference>
<comment type="function">
    <text evidence="4">Required for assembly of dynein regulatory complex (DRC) and inner dynein arm (IDA) complexes, which are responsible for ciliary beat regulation, thereby playing a central role in motility in cilia and flagella. Probably acts together with CCDC40 to form a molecular ruler that determines the 96 nanometer (nm) repeat length and arrangements of components in cilia and flagella. Not required for outer dynein arm complexes assembly.</text>
</comment>
<dbReference type="GO" id="GO:0005576">
    <property type="term" value="C:extracellular region"/>
    <property type="evidence" value="ECO:0007669"/>
    <property type="project" value="GOC"/>
</dbReference>
<dbReference type="GO" id="GO:0060287">
    <property type="term" value="P:epithelial cilium movement involved in determination of left/right asymmetry"/>
    <property type="evidence" value="ECO:0007669"/>
    <property type="project" value="TreeGrafter"/>
</dbReference>
<dbReference type="PANTHER" id="PTHR18962">
    <property type="entry name" value="COILED-COIL DOMAIN-CONTAINING PROTEIN 39"/>
    <property type="match status" value="1"/>
</dbReference>
<evidence type="ECO:0000256" key="1">
    <source>
        <dbReference type="ARBA" id="ARBA00005805"/>
    </source>
</evidence>
<dbReference type="AlphaFoldDB" id="A0A8S2X145"/>
<dbReference type="InterPro" id="IPR033290">
    <property type="entry name" value="CCDC39"/>
</dbReference>
<feature type="region of interest" description="Disordered" evidence="5">
    <location>
        <begin position="43"/>
        <end position="67"/>
    </location>
</feature>
<evidence type="ECO:0000313" key="9">
    <source>
        <dbReference type="EMBL" id="CAF4471044.1"/>
    </source>
</evidence>
<dbReference type="Proteomes" id="UP000681720">
    <property type="component" value="Unassembled WGS sequence"/>
</dbReference>
<dbReference type="GO" id="GO:0060285">
    <property type="term" value="P:cilium-dependent cell motility"/>
    <property type="evidence" value="ECO:0007669"/>
    <property type="project" value="TreeGrafter"/>
</dbReference>
<organism evidence="8 10">
    <name type="scientific">Rotaria magnacalcarata</name>
    <dbReference type="NCBI Taxonomy" id="392030"/>
    <lineage>
        <taxon>Eukaryota</taxon>
        <taxon>Metazoa</taxon>
        <taxon>Spiralia</taxon>
        <taxon>Gnathifera</taxon>
        <taxon>Rotifera</taxon>
        <taxon>Eurotatoria</taxon>
        <taxon>Bdelloidea</taxon>
        <taxon>Philodinida</taxon>
        <taxon>Philodinidae</taxon>
        <taxon>Rotaria</taxon>
    </lineage>
</organism>
<evidence type="ECO:0000256" key="3">
    <source>
        <dbReference type="ARBA" id="ARBA00023054"/>
    </source>
</evidence>
<evidence type="ECO:0000313" key="10">
    <source>
        <dbReference type="Proteomes" id="UP000681720"/>
    </source>
</evidence>
<dbReference type="EMBL" id="CAJOBH010043741">
    <property type="protein sequence ID" value="CAF4343215.1"/>
    <property type="molecule type" value="Genomic_DNA"/>
</dbReference>
<evidence type="ECO:0000256" key="2">
    <source>
        <dbReference type="ARBA" id="ARBA00016725"/>
    </source>
</evidence>
<evidence type="ECO:0000313" key="6">
    <source>
        <dbReference type="EMBL" id="CAF4342206.1"/>
    </source>
</evidence>
<evidence type="ECO:0000256" key="5">
    <source>
        <dbReference type="SAM" id="MobiDB-lite"/>
    </source>
</evidence>
<name>A0A8S2X145_9BILA</name>
<keyword evidence="3" id="KW-0175">Coiled coil</keyword>
<accession>A0A8S2X145</accession>
<comment type="caution">
    <text evidence="8">The sequence shown here is derived from an EMBL/GenBank/DDBJ whole genome shotgun (WGS) entry which is preliminary data.</text>
</comment>
<evidence type="ECO:0000256" key="4">
    <source>
        <dbReference type="ARBA" id="ARBA00045182"/>
    </source>
</evidence>
<feature type="non-terminal residue" evidence="8">
    <location>
        <position position="1"/>
    </location>
</feature>